<keyword evidence="3 9" id="KW-0812">Transmembrane</keyword>
<dbReference type="SMART" id="SM00116">
    <property type="entry name" value="CBS"/>
    <property type="match status" value="2"/>
</dbReference>
<keyword evidence="5 9" id="KW-1133">Transmembrane helix</keyword>
<dbReference type="OMA" id="IGATYWK"/>
<evidence type="ECO:0000256" key="10">
    <source>
        <dbReference type="SAM" id="Phobius"/>
    </source>
</evidence>
<comment type="caution">
    <text evidence="13">The sequence shown here is derived from an EMBL/GenBank/DDBJ whole genome shotgun (WGS) entry which is preliminary data.</text>
</comment>
<evidence type="ECO:0000256" key="2">
    <source>
        <dbReference type="ARBA" id="ARBA00006337"/>
    </source>
</evidence>
<feature type="domain" description="CNNM transmembrane" evidence="12">
    <location>
        <begin position="1"/>
        <end position="185"/>
    </location>
</feature>
<dbReference type="InterPro" id="IPR046342">
    <property type="entry name" value="CBS_dom_sf"/>
</dbReference>
<evidence type="ECO:0000256" key="1">
    <source>
        <dbReference type="ARBA" id="ARBA00004141"/>
    </source>
</evidence>
<feature type="transmembrane region" description="Helical" evidence="10">
    <location>
        <begin position="90"/>
        <end position="110"/>
    </location>
</feature>
<dbReference type="GeneID" id="41339059"/>
<evidence type="ECO:0000256" key="9">
    <source>
        <dbReference type="PROSITE-ProRule" id="PRU01193"/>
    </source>
</evidence>
<proteinExistence type="inferred from homology"/>
<dbReference type="InterPro" id="IPR044751">
    <property type="entry name" value="Ion_transp-like_CBS"/>
</dbReference>
<dbReference type="Pfam" id="PF01595">
    <property type="entry name" value="CNNM"/>
    <property type="match status" value="1"/>
</dbReference>
<dbReference type="CDD" id="cd04590">
    <property type="entry name" value="CBS_pair_CorC_HlyC_assoc"/>
    <property type="match status" value="1"/>
</dbReference>
<evidence type="ECO:0000256" key="7">
    <source>
        <dbReference type="ARBA" id="ARBA00023136"/>
    </source>
</evidence>
<dbReference type="PROSITE" id="PS51846">
    <property type="entry name" value="CNNM"/>
    <property type="match status" value="1"/>
</dbReference>
<comment type="similarity">
    <text evidence="2">Belongs to the UPF0053 family.</text>
</comment>
<dbReference type="InterPro" id="IPR005170">
    <property type="entry name" value="Transptr-assoc_dom"/>
</dbReference>
<dbReference type="GO" id="GO:0005886">
    <property type="term" value="C:plasma membrane"/>
    <property type="evidence" value="ECO:0007669"/>
    <property type="project" value="TreeGrafter"/>
</dbReference>
<dbReference type="SUPFAM" id="SSF56176">
    <property type="entry name" value="FAD-binding/transporter-associated domain-like"/>
    <property type="match status" value="1"/>
</dbReference>
<evidence type="ECO:0000313" key="14">
    <source>
        <dbReference type="Proteomes" id="UP000315938"/>
    </source>
</evidence>
<dbReference type="InterPro" id="IPR002550">
    <property type="entry name" value="CNNM"/>
</dbReference>
<feature type="domain" description="CBS" evidence="11">
    <location>
        <begin position="204"/>
        <end position="263"/>
    </location>
</feature>
<dbReference type="EMBL" id="VKID01000001">
    <property type="protein sequence ID" value="TRX99663.1"/>
    <property type="molecule type" value="Genomic_DNA"/>
</dbReference>
<evidence type="ECO:0000256" key="4">
    <source>
        <dbReference type="ARBA" id="ARBA00022737"/>
    </source>
</evidence>
<dbReference type="InterPro" id="IPR036318">
    <property type="entry name" value="FAD-bd_PCMH-like_sf"/>
</dbReference>
<dbReference type="RefSeq" id="WP_012242852.1">
    <property type="nucleotide sequence ID" value="NZ_JACAOE010000001.1"/>
</dbReference>
<keyword evidence="4" id="KW-0677">Repeat</keyword>
<accession>A0A553IHI9</accession>
<dbReference type="AlphaFoldDB" id="A0A553IHI9"/>
<dbReference type="InterPro" id="IPR000644">
    <property type="entry name" value="CBS_dom"/>
</dbReference>
<dbReference type="PROSITE" id="PS51371">
    <property type="entry name" value="CBS"/>
    <property type="match status" value="2"/>
</dbReference>
<organism evidence="13 14">
    <name type="scientific">Acholeplasma laidlawii</name>
    <dbReference type="NCBI Taxonomy" id="2148"/>
    <lineage>
        <taxon>Bacteria</taxon>
        <taxon>Bacillati</taxon>
        <taxon>Mycoplasmatota</taxon>
        <taxon>Mollicutes</taxon>
        <taxon>Acholeplasmatales</taxon>
        <taxon>Acholeplasmataceae</taxon>
        <taxon>Acholeplasma</taxon>
    </lineage>
</organism>
<feature type="transmembrane region" description="Helical" evidence="10">
    <location>
        <begin position="122"/>
        <end position="144"/>
    </location>
</feature>
<evidence type="ECO:0000256" key="6">
    <source>
        <dbReference type="ARBA" id="ARBA00023122"/>
    </source>
</evidence>
<feature type="transmembrane region" description="Helical" evidence="10">
    <location>
        <begin position="58"/>
        <end position="83"/>
    </location>
</feature>
<dbReference type="Gene3D" id="3.10.580.10">
    <property type="entry name" value="CBS-domain"/>
    <property type="match status" value="1"/>
</dbReference>
<dbReference type="GO" id="GO:0050660">
    <property type="term" value="F:flavin adenine dinucleotide binding"/>
    <property type="evidence" value="ECO:0007669"/>
    <property type="project" value="InterPro"/>
</dbReference>
<feature type="domain" description="CBS" evidence="11">
    <location>
        <begin position="266"/>
        <end position="323"/>
    </location>
</feature>
<dbReference type="FunFam" id="3.10.580.10:FF:000002">
    <property type="entry name" value="Magnesium/cobalt efflux protein CorC"/>
    <property type="match status" value="1"/>
</dbReference>
<evidence type="ECO:0000256" key="5">
    <source>
        <dbReference type="ARBA" id="ARBA00022989"/>
    </source>
</evidence>
<feature type="transmembrane region" description="Helical" evidence="10">
    <location>
        <begin position="7"/>
        <end position="30"/>
    </location>
</feature>
<reference evidence="13 14" key="1">
    <citation type="submission" date="2019-07" db="EMBL/GenBank/DDBJ databases">
        <title>Genome sequence of Acholeplasma laidlawii strain with increased resistance to erythromycin.</title>
        <authorList>
            <person name="Medvedeva E.S."/>
            <person name="Baranova N.B."/>
            <person name="Siniagina M.N."/>
            <person name="Mouzykantov A."/>
            <person name="Chernova O.A."/>
            <person name="Chernov V.M."/>
        </authorList>
    </citation>
    <scope>NUCLEOTIDE SEQUENCE [LARGE SCALE GENOMIC DNA]</scope>
    <source>
        <strain evidence="13 14">PG8REry</strain>
    </source>
</reference>
<keyword evidence="7 9" id="KW-0472">Membrane</keyword>
<evidence type="ECO:0000313" key="13">
    <source>
        <dbReference type="EMBL" id="TRX99663.1"/>
    </source>
</evidence>
<evidence type="ECO:0000256" key="3">
    <source>
        <dbReference type="ARBA" id="ARBA00022692"/>
    </source>
</evidence>
<sequence>MNDGTMYILIIVTIIISAFFSATEVAFATYHHLRMKNLAENGNKRAKLVIKLNSNYDVFLSTILIGNNIANILGASLATLLFVKSFGNDLGATLSTLVFTIIILIFGEVTPKSIAKEYPNKFAMFAAPIVNALEFVLLPVNFFFKVWKKVLSYIVKPNSKAHLSEDELIMIVDEVQESGAIDESSGTLIRSAIEFADLEAVDIYTPRIDVVAVSTAARHEDIFKVFKESGYSRIPVYEENIDHIIGVMNYKDFFMVLTEGFDIKEIIKDVLFIPKTKKVKDLLLELQQSKSHMAVVIDDYGGTAGILTLEDILEELVGDIWDEHDDIIEAVKKMNDNQYLVLGNSSIEDFLEIIGSKEEPNVLTVNGWVVEKLGTLPVEGKTYEVKPYTFEIVKMDGKRIDLVQITIEKEEQISHDSENNEL</sequence>
<gene>
    <name evidence="13" type="ORF">FNV44_01075</name>
</gene>
<dbReference type="SUPFAM" id="SSF54631">
    <property type="entry name" value="CBS-domain pair"/>
    <property type="match status" value="1"/>
</dbReference>
<dbReference type="Pfam" id="PF03471">
    <property type="entry name" value="CorC_HlyC"/>
    <property type="match status" value="1"/>
</dbReference>
<comment type="subcellular location">
    <subcellularLocation>
        <location evidence="1">Membrane</location>
        <topology evidence="1">Multi-pass membrane protein</topology>
    </subcellularLocation>
</comment>
<keyword evidence="6 8" id="KW-0129">CBS domain</keyword>
<dbReference type="SMART" id="SM01091">
    <property type="entry name" value="CorC_HlyC"/>
    <property type="match status" value="1"/>
</dbReference>
<dbReference type="PANTHER" id="PTHR22777">
    <property type="entry name" value="HEMOLYSIN-RELATED"/>
    <property type="match status" value="1"/>
</dbReference>
<dbReference type="Pfam" id="PF00571">
    <property type="entry name" value="CBS"/>
    <property type="match status" value="2"/>
</dbReference>
<dbReference type="InterPro" id="IPR016169">
    <property type="entry name" value="FAD-bd_PCMH_sub2"/>
</dbReference>
<protein>
    <submittedName>
        <fullName evidence="13">HlyC/CorC family transporter</fullName>
    </submittedName>
</protein>
<dbReference type="PANTHER" id="PTHR22777:SF17">
    <property type="entry name" value="UPF0053 PROTEIN SLL0260"/>
    <property type="match status" value="1"/>
</dbReference>
<evidence type="ECO:0000256" key="8">
    <source>
        <dbReference type="PROSITE-ProRule" id="PRU00703"/>
    </source>
</evidence>
<name>A0A553IHI9_ACHLA</name>
<dbReference type="Proteomes" id="UP000315938">
    <property type="component" value="Unassembled WGS sequence"/>
</dbReference>
<evidence type="ECO:0000259" key="11">
    <source>
        <dbReference type="PROSITE" id="PS51371"/>
    </source>
</evidence>
<dbReference type="Gene3D" id="3.30.465.10">
    <property type="match status" value="1"/>
</dbReference>
<evidence type="ECO:0000259" key="12">
    <source>
        <dbReference type="PROSITE" id="PS51846"/>
    </source>
</evidence>